<dbReference type="EMBL" id="KZ995496">
    <property type="protein sequence ID" value="RKO90557.1"/>
    <property type="molecule type" value="Genomic_DNA"/>
</dbReference>
<proteinExistence type="predicted"/>
<evidence type="ECO:0000313" key="3">
    <source>
        <dbReference type="Proteomes" id="UP000269721"/>
    </source>
</evidence>
<gene>
    <name evidence="2" type="ORF">BDK51DRAFT_44771</name>
</gene>
<sequence>MPEPEPSEDRGLRPSAPDGGDLLVEPDTSMDAAFEMCKELLAVGYVWVNQTGVALKLPSTICGRISVVFTVRCEENGLKPVTSSFLACPASPQAVAFARDFNINFLRTCGTRGEMALSVKRGRGKRAGAAGKSEGQKLSFQNAGRSGLRSLNGWESSKRSASNQSQGKLGQTGGIWHLSYLPLRVTSIPFADPSPFFGPVYGGCPGSWPREMRIVAVLLSSSALSLPSPPALKPPIDLFASIVRNKPEESLNDIRLLGSAVESGQCTVFVAAWTHSTVVVKRPKFTKLNEKELKKFCS</sequence>
<feature type="region of interest" description="Disordered" evidence="1">
    <location>
        <begin position="149"/>
        <end position="169"/>
    </location>
</feature>
<protein>
    <submittedName>
        <fullName evidence="2">Uncharacterized protein</fullName>
    </submittedName>
</protein>
<dbReference type="Proteomes" id="UP000269721">
    <property type="component" value="Unassembled WGS sequence"/>
</dbReference>
<dbReference type="AlphaFoldDB" id="A0A4V1IRM3"/>
<accession>A0A4V1IRM3</accession>
<keyword evidence="3" id="KW-1185">Reference proteome</keyword>
<feature type="region of interest" description="Disordered" evidence="1">
    <location>
        <begin position="1"/>
        <end position="22"/>
    </location>
</feature>
<feature type="compositionally biased region" description="Polar residues" evidence="1">
    <location>
        <begin position="153"/>
        <end position="169"/>
    </location>
</feature>
<name>A0A4V1IRM3_9FUNG</name>
<evidence type="ECO:0000313" key="2">
    <source>
        <dbReference type="EMBL" id="RKO90557.1"/>
    </source>
</evidence>
<organism evidence="2 3">
    <name type="scientific">Blyttiomyces helicus</name>
    <dbReference type="NCBI Taxonomy" id="388810"/>
    <lineage>
        <taxon>Eukaryota</taxon>
        <taxon>Fungi</taxon>
        <taxon>Fungi incertae sedis</taxon>
        <taxon>Chytridiomycota</taxon>
        <taxon>Chytridiomycota incertae sedis</taxon>
        <taxon>Chytridiomycetes</taxon>
        <taxon>Chytridiomycetes incertae sedis</taxon>
        <taxon>Blyttiomyces</taxon>
    </lineage>
</organism>
<evidence type="ECO:0000256" key="1">
    <source>
        <dbReference type="SAM" id="MobiDB-lite"/>
    </source>
</evidence>
<reference evidence="3" key="1">
    <citation type="journal article" date="2018" name="Nat. Microbiol.">
        <title>Leveraging single-cell genomics to expand the fungal tree of life.</title>
        <authorList>
            <person name="Ahrendt S.R."/>
            <person name="Quandt C.A."/>
            <person name="Ciobanu D."/>
            <person name="Clum A."/>
            <person name="Salamov A."/>
            <person name="Andreopoulos B."/>
            <person name="Cheng J.F."/>
            <person name="Woyke T."/>
            <person name="Pelin A."/>
            <person name="Henrissat B."/>
            <person name="Reynolds N.K."/>
            <person name="Benny G.L."/>
            <person name="Smith M.E."/>
            <person name="James T.Y."/>
            <person name="Grigoriev I.V."/>
        </authorList>
    </citation>
    <scope>NUCLEOTIDE SEQUENCE [LARGE SCALE GENOMIC DNA]</scope>
</reference>